<evidence type="ECO:0000256" key="12">
    <source>
        <dbReference type="ARBA" id="ARBA00038074"/>
    </source>
</evidence>
<comment type="subcellular location">
    <subcellularLocation>
        <location evidence="2">Membrane</location>
    </subcellularLocation>
</comment>
<evidence type="ECO:0000256" key="4">
    <source>
        <dbReference type="ARBA" id="ARBA00022676"/>
    </source>
</evidence>
<feature type="signal peptide" evidence="14">
    <location>
        <begin position="1"/>
        <end position="17"/>
    </location>
</feature>
<keyword evidence="8 13" id="KW-0472">Membrane</keyword>
<dbReference type="Proteomes" id="UP000225277">
    <property type="component" value="Unassembled WGS sequence"/>
</dbReference>
<feature type="chain" id="PRO_5013763621" description="chitinase" evidence="14">
    <location>
        <begin position="18"/>
        <end position="378"/>
    </location>
</feature>
<keyword evidence="17" id="KW-1185">Reference proteome</keyword>
<dbReference type="GO" id="GO:0016020">
    <property type="term" value="C:membrane"/>
    <property type="evidence" value="ECO:0007669"/>
    <property type="project" value="UniProtKB-SubCell"/>
</dbReference>
<dbReference type="PANTHER" id="PTHR10963">
    <property type="entry name" value="GLYCOSYL HYDROLASE-RELATED"/>
    <property type="match status" value="1"/>
</dbReference>
<keyword evidence="4" id="KW-0328">Glycosyltransferase</keyword>
<dbReference type="GO" id="GO:0008843">
    <property type="term" value="F:endochitinase activity"/>
    <property type="evidence" value="ECO:0007669"/>
    <property type="project" value="UniProtKB-EC"/>
</dbReference>
<evidence type="ECO:0000256" key="8">
    <source>
        <dbReference type="ARBA" id="ARBA00023136"/>
    </source>
</evidence>
<evidence type="ECO:0000256" key="6">
    <source>
        <dbReference type="ARBA" id="ARBA00022729"/>
    </source>
</evidence>
<evidence type="ECO:0000259" key="15">
    <source>
        <dbReference type="PROSITE" id="PS51762"/>
    </source>
</evidence>
<dbReference type="GO" id="GO:0016757">
    <property type="term" value="F:glycosyltransferase activity"/>
    <property type="evidence" value="ECO:0007669"/>
    <property type="project" value="UniProtKB-KW"/>
</dbReference>
<dbReference type="GO" id="GO:0031505">
    <property type="term" value="P:fungal-type cell wall organization"/>
    <property type="evidence" value="ECO:0007669"/>
    <property type="project" value="TreeGrafter"/>
</dbReference>
<organism evidence="16 17">
    <name type="scientific">Ramularia collo-cygni</name>
    <dbReference type="NCBI Taxonomy" id="112498"/>
    <lineage>
        <taxon>Eukaryota</taxon>
        <taxon>Fungi</taxon>
        <taxon>Dikarya</taxon>
        <taxon>Ascomycota</taxon>
        <taxon>Pezizomycotina</taxon>
        <taxon>Dothideomycetes</taxon>
        <taxon>Dothideomycetidae</taxon>
        <taxon>Mycosphaerellales</taxon>
        <taxon>Mycosphaerellaceae</taxon>
        <taxon>Ramularia</taxon>
    </lineage>
</organism>
<evidence type="ECO:0000313" key="16">
    <source>
        <dbReference type="EMBL" id="CZT23245.1"/>
    </source>
</evidence>
<keyword evidence="11" id="KW-0961">Cell wall biogenesis/degradation</keyword>
<evidence type="ECO:0000256" key="5">
    <source>
        <dbReference type="ARBA" id="ARBA00022679"/>
    </source>
</evidence>
<evidence type="ECO:0000256" key="10">
    <source>
        <dbReference type="ARBA" id="ARBA00023295"/>
    </source>
</evidence>
<evidence type="ECO:0000256" key="14">
    <source>
        <dbReference type="SAM" id="SignalP"/>
    </source>
</evidence>
<evidence type="ECO:0000256" key="13">
    <source>
        <dbReference type="SAM" id="Phobius"/>
    </source>
</evidence>
<dbReference type="GO" id="GO:0005975">
    <property type="term" value="P:carbohydrate metabolic process"/>
    <property type="evidence" value="ECO:0007669"/>
    <property type="project" value="InterPro"/>
</dbReference>
<keyword evidence="13" id="KW-1133">Transmembrane helix</keyword>
<feature type="domain" description="GH16" evidence="15">
    <location>
        <begin position="42"/>
        <end position="227"/>
    </location>
</feature>
<dbReference type="SUPFAM" id="SSF49899">
    <property type="entry name" value="Concanavalin A-like lectins/glucanases"/>
    <property type="match status" value="1"/>
</dbReference>
<evidence type="ECO:0000256" key="9">
    <source>
        <dbReference type="ARBA" id="ARBA00023180"/>
    </source>
</evidence>
<evidence type="ECO:0000313" key="17">
    <source>
        <dbReference type="Proteomes" id="UP000225277"/>
    </source>
</evidence>
<dbReference type="GeneID" id="35604035"/>
<feature type="transmembrane region" description="Helical" evidence="13">
    <location>
        <begin position="296"/>
        <end position="318"/>
    </location>
</feature>
<evidence type="ECO:0000256" key="11">
    <source>
        <dbReference type="ARBA" id="ARBA00023316"/>
    </source>
</evidence>
<dbReference type="Pfam" id="PF00722">
    <property type="entry name" value="Glyco_hydro_16"/>
    <property type="match status" value="1"/>
</dbReference>
<gene>
    <name evidence="16" type="ORF">RCC_08956</name>
</gene>
<comment type="similarity">
    <text evidence="12">Belongs to the glycosyl hydrolase 16 family. CRH1 subfamily.</text>
</comment>
<dbReference type="OrthoDB" id="4781at2759"/>
<dbReference type="PROSITE" id="PS51762">
    <property type="entry name" value="GH16_2"/>
    <property type="match status" value="1"/>
</dbReference>
<sequence>MFRLLLPLTILAGRVAAQTFTNCNPRNSTCPVNPALGTTLEETYNATTTEFNPNLWTIDAGKSLIQFGDDGAQLSLSSEKDTVTLISTFFIFWGVVEFIMKASPGTGLISTVILLSQDLDEIDWEVKGSNTTTVSNNYYGWGNLDQMFSEYPAVDGPQQDFHNYTIDWNAERILFYLNNALVRTVNAAEPGLYPQTPSRVQFGTWCGGCSKNQGTVDWAGGKPDWSGAPYTMTVKSLRVVDGTSNATEYAYGDMSGSAASIKITEGKSKAYKHLNSESTSQKISKQWTGMSTGAKIGIACGIAAAFLLAFVAFGFYCVKQRKEGKLEAAMHDEKWAEQNAELMEYRTMMAKGNFAVSRQSILMDGKMEQQVPLNRGRI</sequence>
<evidence type="ECO:0000256" key="3">
    <source>
        <dbReference type="ARBA" id="ARBA00012729"/>
    </source>
</evidence>
<dbReference type="EMBL" id="FJUY01000016">
    <property type="protein sequence ID" value="CZT23245.1"/>
    <property type="molecule type" value="Genomic_DNA"/>
</dbReference>
<keyword evidence="5" id="KW-0808">Transferase</keyword>
<dbReference type="STRING" id="112498.A0A2D3VC23"/>
<reference evidence="16 17" key="1">
    <citation type="submission" date="2016-03" db="EMBL/GenBank/DDBJ databases">
        <authorList>
            <person name="Ploux O."/>
        </authorList>
    </citation>
    <scope>NUCLEOTIDE SEQUENCE [LARGE SCALE GENOMIC DNA]</scope>
    <source>
        <strain evidence="16 17">URUG2</strain>
    </source>
</reference>
<dbReference type="InterPro" id="IPR000757">
    <property type="entry name" value="Beta-glucanase-like"/>
</dbReference>
<proteinExistence type="inferred from homology"/>
<dbReference type="GO" id="GO:0009277">
    <property type="term" value="C:fungal-type cell wall"/>
    <property type="evidence" value="ECO:0007669"/>
    <property type="project" value="TreeGrafter"/>
</dbReference>
<dbReference type="AlphaFoldDB" id="A0A2D3VC23"/>
<evidence type="ECO:0000256" key="2">
    <source>
        <dbReference type="ARBA" id="ARBA00004370"/>
    </source>
</evidence>
<protein>
    <recommendedName>
        <fullName evidence="3">chitinase</fullName>
        <ecNumber evidence="3">3.2.1.14</ecNumber>
    </recommendedName>
</protein>
<dbReference type="EC" id="3.2.1.14" evidence="3"/>
<dbReference type="InterPro" id="IPR013320">
    <property type="entry name" value="ConA-like_dom_sf"/>
</dbReference>
<evidence type="ECO:0000256" key="1">
    <source>
        <dbReference type="ARBA" id="ARBA00000822"/>
    </source>
</evidence>
<keyword evidence="10" id="KW-0326">Glycosidase</keyword>
<dbReference type="PANTHER" id="PTHR10963:SF27">
    <property type="entry name" value="GLYCOSIDASE-RELATED"/>
    <property type="match status" value="1"/>
</dbReference>
<evidence type="ECO:0000256" key="7">
    <source>
        <dbReference type="ARBA" id="ARBA00022801"/>
    </source>
</evidence>
<dbReference type="InterPro" id="IPR050546">
    <property type="entry name" value="Glycosyl_Hydrlase_16"/>
</dbReference>
<dbReference type="Gene3D" id="2.60.120.200">
    <property type="match status" value="1"/>
</dbReference>
<keyword evidence="7" id="KW-0378">Hydrolase</keyword>
<name>A0A2D3VC23_9PEZI</name>
<keyword evidence="6 14" id="KW-0732">Signal</keyword>
<keyword evidence="9" id="KW-0325">Glycoprotein</keyword>
<dbReference type="RefSeq" id="XP_023629969.1">
    <property type="nucleotide sequence ID" value="XM_023774201.1"/>
</dbReference>
<comment type="catalytic activity">
    <reaction evidence="1">
        <text>Random endo-hydrolysis of N-acetyl-beta-D-glucosaminide (1-&gt;4)-beta-linkages in chitin and chitodextrins.</text>
        <dbReference type="EC" id="3.2.1.14"/>
    </reaction>
</comment>
<keyword evidence="13" id="KW-0812">Transmembrane</keyword>
<accession>A0A2D3VC23</accession>